<dbReference type="EMBL" id="CP049838">
    <property type="protein sequence ID" value="QJT03651.1"/>
    <property type="molecule type" value="Genomic_DNA"/>
</dbReference>
<dbReference type="RefSeq" id="WP_171399053.1">
    <property type="nucleotide sequence ID" value="NZ_CP049838.1"/>
</dbReference>
<organism evidence="2 3">
    <name type="scientific">Streptomyces asoensis</name>
    <dbReference type="NCBI Taxonomy" id="249586"/>
    <lineage>
        <taxon>Bacteria</taxon>
        <taxon>Bacillati</taxon>
        <taxon>Actinomycetota</taxon>
        <taxon>Actinomycetes</taxon>
        <taxon>Kitasatosporales</taxon>
        <taxon>Streptomycetaceae</taxon>
        <taxon>Streptomyces</taxon>
    </lineage>
</organism>
<keyword evidence="1" id="KW-0472">Membrane</keyword>
<dbReference type="Proteomes" id="UP000502665">
    <property type="component" value="Chromosome"/>
</dbReference>
<feature type="transmembrane region" description="Helical" evidence="1">
    <location>
        <begin position="116"/>
        <end position="134"/>
    </location>
</feature>
<name>A0A6M4WVI0_9ACTN</name>
<keyword evidence="1" id="KW-1133">Transmembrane helix</keyword>
<reference evidence="2" key="1">
    <citation type="submission" date="2020-03" db="EMBL/GenBank/DDBJ databases">
        <title>Molecular networking-based the target discovery of potent antiproliferative macrolactams: 5/6/7/16 polycyclic ansamycins and glycosylated trienomycin from Streptomyces cacaoi subsp. asoensis.</title>
        <authorList>
            <person name="Liu L.-L."/>
        </authorList>
    </citation>
    <scope>NUCLEOTIDE SEQUENCE [LARGE SCALE GENOMIC DNA]</scope>
    <source>
        <strain evidence="2">H2S5</strain>
    </source>
</reference>
<accession>A0A6M4WVI0</accession>
<keyword evidence="1" id="KW-0812">Transmembrane</keyword>
<protein>
    <submittedName>
        <fullName evidence="2">DUF2752 domain-containing protein</fullName>
    </submittedName>
</protein>
<feature type="transmembrane region" description="Helical" evidence="1">
    <location>
        <begin position="87"/>
        <end position="104"/>
    </location>
</feature>
<proteinExistence type="predicted"/>
<evidence type="ECO:0000256" key="1">
    <source>
        <dbReference type="SAM" id="Phobius"/>
    </source>
</evidence>
<dbReference type="InterPro" id="IPR021215">
    <property type="entry name" value="DUF2752"/>
</dbReference>
<evidence type="ECO:0000313" key="3">
    <source>
        <dbReference type="Proteomes" id="UP000502665"/>
    </source>
</evidence>
<sequence length="139" mass="15141">MADAERLSARCSAALRHPAAAPLTVLAAGAAGSAYLYVTDPHQPGHWLPRCPFRLVTGLLCPACGGTRMVYDLMHGHFAQAWLDNRVLLLASPYALALLVRWMWAGLHGRTWHPRLSPRALTVVLGVAVAWTVLRNVVD</sequence>
<keyword evidence="3" id="KW-1185">Reference proteome</keyword>
<evidence type="ECO:0000313" key="2">
    <source>
        <dbReference type="EMBL" id="QJT03651.1"/>
    </source>
</evidence>
<dbReference type="AlphaFoldDB" id="A0A6M4WVI0"/>
<dbReference type="Pfam" id="PF10825">
    <property type="entry name" value="DUF2752"/>
    <property type="match status" value="1"/>
</dbReference>
<gene>
    <name evidence="2" type="ORF">G9272_27985</name>
</gene>